<sequence length="155" mass="17294">MEEVIMIDSATGMRPGQRYTVQNLERTKNFGGFFLDGKYYLGPELMTAVGWLEGQKFLYDELDANGEPVFPDRVAGTIEDLTLVLNDGARLELQEMQVDAPMQAPESAPASQRREETVRRKTSQPPYLLIATGAALLVAGIAIARACRMNTQRRR</sequence>
<evidence type="ECO:0000256" key="2">
    <source>
        <dbReference type="SAM" id="Phobius"/>
    </source>
</evidence>
<dbReference type="KEGG" id="pfb:VO64_0350"/>
<accession>A0AAU8TEJ7</accession>
<dbReference type="AlphaFoldDB" id="A0AAU8TEJ7"/>
<name>A0AAU8TEJ7_9PSED</name>
<dbReference type="Proteomes" id="UP000033099">
    <property type="component" value="Chromosome"/>
</dbReference>
<dbReference type="EMBL" id="CP011117">
    <property type="protein sequence ID" value="AKA80896.1"/>
    <property type="molecule type" value="Genomic_DNA"/>
</dbReference>
<evidence type="ECO:0000313" key="4">
    <source>
        <dbReference type="Proteomes" id="UP000033099"/>
    </source>
</evidence>
<proteinExistence type="predicted"/>
<organism evidence="3 4">
    <name type="scientific">Pseudomonas synxantha</name>
    <dbReference type="NCBI Taxonomy" id="47883"/>
    <lineage>
        <taxon>Bacteria</taxon>
        <taxon>Pseudomonadati</taxon>
        <taxon>Pseudomonadota</taxon>
        <taxon>Gammaproteobacteria</taxon>
        <taxon>Pseudomonadales</taxon>
        <taxon>Pseudomonadaceae</taxon>
        <taxon>Pseudomonas</taxon>
    </lineage>
</organism>
<gene>
    <name evidence="3" type="ORF">VO64_0350</name>
</gene>
<evidence type="ECO:0000313" key="3">
    <source>
        <dbReference type="EMBL" id="AKA80896.1"/>
    </source>
</evidence>
<evidence type="ECO:0008006" key="5">
    <source>
        <dbReference type="Google" id="ProtNLM"/>
    </source>
</evidence>
<keyword evidence="2" id="KW-0472">Membrane</keyword>
<feature type="transmembrane region" description="Helical" evidence="2">
    <location>
        <begin position="127"/>
        <end position="147"/>
    </location>
</feature>
<keyword evidence="2" id="KW-0812">Transmembrane</keyword>
<reference evidence="3 4" key="1">
    <citation type="journal article" date="2015" name="Genome Announc.">
        <title>Complete Genome Sequence of Biocontrol Strain Pseudomonas fluorescens LBUM223.</title>
        <authorList>
            <person name="Roquigny R."/>
            <person name="Arseneault T."/>
            <person name="Gadkar V.J."/>
            <person name="Novinscak A."/>
            <person name="Joly D.L."/>
            <person name="Filion M."/>
        </authorList>
    </citation>
    <scope>NUCLEOTIDE SEQUENCE [LARGE SCALE GENOMIC DNA]</scope>
    <source>
        <strain evidence="3 4">LBUM223</strain>
    </source>
</reference>
<keyword evidence="2" id="KW-1133">Transmembrane helix</keyword>
<evidence type="ECO:0000256" key="1">
    <source>
        <dbReference type="SAM" id="MobiDB-lite"/>
    </source>
</evidence>
<protein>
    <recommendedName>
        <fullName evidence="5">Oxidoreductase</fullName>
    </recommendedName>
</protein>
<feature type="region of interest" description="Disordered" evidence="1">
    <location>
        <begin position="99"/>
        <end position="121"/>
    </location>
</feature>